<evidence type="ECO:0000313" key="3">
    <source>
        <dbReference type="Proteomes" id="UP000324222"/>
    </source>
</evidence>
<evidence type="ECO:0000313" key="2">
    <source>
        <dbReference type="EMBL" id="MPC93073.1"/>
    </source>
</evidence>
<reference evidence="2 3" key="1">
    <citation type="submission" date="2019-05" db="EMBL/GenBank/DDBJ databases">
        <title>Another draft genome of Portunus trituberculatus and its Hox gene families provides insights of decapod evolution.</title>
        <authorList>
            <person name="Jeong J.-H."/>
            <person name="Song I."/>
            <person name="Kim S."/>
            <person name="Choi T."/>
            <person name="Kim D."/>
            <person name="Ryu S."/>
            <person name="Kim W."/>
        </authorList>
    </citation>
    <scope>NUCLEOTIDE SEQUENCE [LARGE SCALE GENOMIC DNA]</scope>
    <source>
        <tissue evidence="2">Muscle</tissue>
    </source>
</reference>
<keyword evidence="3" id="KW-1185">Reference proteome</keyword>
<evidence type="ECO:0000256" key="1">
    <source>
        <dbReference type="SAM" id="MobiDB-lite"/>
    </source>
</evidence>
<sequence length="160" mass="17236">MTTDVNPECMANGGDVEPMQSTSSGTAEMLQQNKVDVRSSNLSDYESDDTTNAGAIRLTSTEASLHSCTTRLIEKLRKDPGELTEPAEAFIRQLNSIKTNFALATALKTFGKYTGASLALSSFKKGKMCNKKGTAIKVQHAAVSRRSTVFGGKRCLHTGR</sequence>
<dbReference type="EMBL" id="VSRR010093488">
    <property type="protein sequence ID" value="MPC93073.1"/>
    <property type="molecule type" value="Genomic_DNA"/>
</dbReference>
<dbReference type="Proteomes" id="UP000324222">
    <property type="component" value="Unassembled WGS sequence"/>
</dbReference>
<dbReference type="AlphaFoldDB" id="A0A5B7JFA4"/>
<feature type="region of interest" description="Disordered" evidence="1">
    <location>
        <begin position="1"/>
        <end position="50"/>
    </location>
</feature>
<accession>A0A5B7JFA4</accession>
<name>A0A5B7JFA4_PORTR</name>
<gene>
    <name evidence="2" type="ORF">E2C01_088189</name>
</gene>
<protein>
    <submittedName>
        <fullName evidence="2">Uncharacterized protein</fullName>
    </submittedName>
</protein>
<proteinExistence type="predicted"/>
<dbReference type="OrthoDB" id="8112855at2759"/>
<organism evidence="2 3">
    <name type="scientific">Portunus trituberculatus</name>
    <name type="common">Swimming crab</name>
    <name type="synonym">Neptunus trituberculatus</name>
    <dbReference type="NCBI Taxonomy" id="210409"/>
    <lineage>
        <taxon>Eukaryota</taxon>
        <taxon>Metazoa</taxon>
        <taxon>Ecdysozoa</taxon>
        <taxon>Arthropoda</taxon>
        <taxon>Crustacea</taxon>
        <taxon>Multicrustacea</taxon>
        <taxon>Malacostraca</taxon>
        <taxon>Eumalacostraca</taxon>
        <taxon>Eucarida</taxon>
        <taxon>Decapoda</taxon>
        <taxon>Pleocyemata</taxon>
        <taxon>Brachyura</taxon>
        <taxon>Eubrachyura</taxon>
        <taxon>Portunoidea</taxon>
        <taxon>Portunidae</taxon>
        <taxon>Portuninae</taxon>
        <taxon>Portunus</taxon>
    </lineage>
</organism>
<comment type="caution">
    <text evidence="2">The sequence shown here is derived from an EMBL/GenBank/DDBJ whole genome shotgun (WGS) entry which is preliminary data.</text>
</comment>
<feature type="compositionally biased region" description="Polar residues" evidence="1">
    <location>
        <begin position="19"/>
        <end position="50"/>
    </location>
</feature>